<evidence type="ECO:0000256" key="7">
    <source>
        <dbReference type="ARBA" id="ARBA00047943"/>
    </source>
</evidence>
<dbReference type="InterPro" id="IPR025714">
    <property type="entry name" value="Methyltranfer_dom"/>
</dbReference>
<dbReference type="PANTHER" id="PTHR43675:SF8">
    <property type="entry name" value="ARSENITE METHYLTRANSFERASE"/>
    <property type="match status" value="1"/>
</dbReference>
<dbReference type="NCBIfam" id="NF008823">
    <property type="entry name" value="PRK11873.1"/>
    <property type="match status" value="1"/>
</dbReference>
<evidence type="ECO:0000256" key="9">
    <source>
        <dbReference type="SAM" id="MobiDB-lite"/>
    </source>
</evidence>
<proteinExistence type="inferred from homology"/>
<dbReference type="eggNOG" id="ENOG502QQD6">
    <property type="taxonomic scope" value="Eukaryota"/>
</dbReference>
<dbReference type="HOGENOM" id="CLU_480736_0_0_1"/>
<keyword evidence="11" id="KW-0489">Methyltransferase</keyword>
<evidence type="ECO:0000256" key="2">
    <source>
        <dbReference type="ARBA" id="ARBA00022691"/>
    </source>
</evidence>
<evidence type="ECO:0000256" key="3">
    <source>
        <dbReference type="ARBA" id="ARBA00034487"/>
    </source>
</evidence>
<evidence type="ECO:0000256" key="5">
    <source>
        <dbReference type="ARBA" id="ARBA00034545"/>
    </source>
</evidence>
<comment type="catalytic activity">
    <reaction evidence="7">
        <text>arsenic triglutathione + 2 [thioredoxin]-dithiol + 2 S-adenosyl-L-methionine + H2O = dimethylarsinous acid + 2 [thioredoxin]-disulfide + 3 glutathione + 2 S-adenosyl-L-homocysteine + 2 H(+)</text>
        <dbReference type="Rhea" id="RHEA:69464"/>
        <dbReference type="Rhea" id="RHEA-COMP:10698"/>
        <dbReference type="Rhea" id="RHEA-COMP:10700"/>
        <dbReference type="ChEBI" id="CHEBI:15377"/>
        <dbReference type="ChEBI" id="CHEBI:15378"/>
        <dbReference type="ChEBI" id="CHEBI:23808"/>
        <dbReference type="ChEBI" id="CHEBI:29950"/>
        <dbReference type="ChEBI" id="CHEBI:50058"/>
        <dbReference type="ChEBI" id="CHEBI:57856"/>
        <dbReference type="ChEBI" id="CHEBI:57925"/>
        <dbReference type="ChEBI" id="CHEBI:59789"/>
        <dbReference type="ChEBI" id="CHEBI:183640"/>
        <dbReference type="EC" id="2.1.1.137"/>
    </reaction>
</comment>
<evidence type="ECO:0000256" key="8">
    <source>
        <dbReference type="ARBA" id="ARBA00048428"/>
    </source>
</evidence>
<organism evidence="11">
    <name type="scientific">Talaromyces marneffei PM1</name>
    <dbReference type="NCBI Taxonomy" id="1077442"/>
    <lineage>
        <taxon>Eukaryota</taxon>
        <taxon>Fungi</taxon>
        <taxon>Dikarya</taxon>
        <taxon>Ascomycota</taxon>
        <taxon>Pezizomycotina</taxon>
        <taxon>Eurotiomycetes</taxon>
        <taxon>Eurotiomycetidae</taxon>
        <taxon>Eurotiales</taxon>
        <taxon>Trichocomaceae</taxon>
        <taxon>Talaromyces</taxon>
        <taxon>Talaromyces sect. Talaromyces</taxon>
    </lineage>
</organism>
<dbReference type="SUPFAM" id="SSF53335">
    <property type="entry name" value="S-adenosyl-L-methionine-dependent methyltransferases"/>
    <property type="match status" value="1"/>
</dbReference>
<dbReference type="InterPro" id="IPR029063">
    <property type="entry name" value="SAM-dependent_MTases_sf"/>
</dbReference>
<comment type="similarity">
    <text evidence="3">Belongs to the methyltransferase superfamily. Arsenite methyltransferase family.</text>
</comment>
<evidence type="ECO:0000256" key="4">
    <source>
        <dbReference type="ARBA" id="ARBA00034521"/>
    </source>
</evidence>
<reference evidence="11" key="1">
    <citation type="journal article" date="2014" name="PLoS Genet.">
        <title>Signature Gene Expression Reveals Novel Clues to the Molecular Mechanisms of Dimorphic Transition in Penicillium marneffei.</title>
        <authorList>
            <person name="Yang E."/>
            <person name="Wang G."/>
            <person name="Cai J."/>
            <person name="Woo P.C."/>
            <person name="Lau S.K."/>
            <person name="Yuen K.-Y."/>
            <person name="Chow W.-N."/>
            <person name="Lin X."/>
        </authorList>
    </citation>
    <scope>NUCLEOTIDE SEQUENCE [LARGE SCALE GENOMIC DNA]</scope>
    <source>
        <strain evidence="11">PM1</strain>
    </source>
</reference>
<name>A0A093XX92_TALMA</name>
<evidence type="ECO:0000256" key="6">
    <source>
        <dbReference type="ARBA" id="ARBA00047941"/>
    </source>
</evidence>
<dbReference type="GO" id="GO:0032259">
    <property type="term" value="P:methylation"/>
    <property type="evidence" value="ECO:0007669"/>
    <property type="project" value="UniProtKB-KW"/>
</dbReference>
<evidence type="ECO:0000313" key="11">
    <source>
        <dbReference type="EMBL" id="KFX49883.1"/>
    </source>
</evidence>
<keyword evidence="1 11" id="KW-0808">Transferase</keyword>
<feature type="region of interest" description="Disordered" evidence="9">
    <location>
        <begin position="348"/>
        <end position="370"/>
    </location>
</feature>
<feature type="domain" description="Methyltransferase" evidence="10">
    <location>
        <begin position="65"/>
        <end position="213"/>
    </location>
</feature>
<dbReference type="InterPro" id="IPR026669">
    <property type="entry name" value="Arsenite_MeTrfase-like"/>
</dbReference>
<sequence length="604" mass="66347">MADTYQLVQSSYGDIAKKTATNPEQDSEKNIAMAFGYTEEDLLSLPEKTNLGLSCGNPVAYANVKEGETVVDLGSGGGIDVFLAAHKVGPTGKATGVDMTRNMIDLATKNANASGLSNTSFIEASITSIPLPDSSVDCIISNCVINLVPTKDKSLVFHEIARLLKPGGRLAVSDILARKELPESIANDMTLYVGCIAGASQVVGYEEYLRQAGFQGMCSLYVSKITLSRRTGRANWSLDIFLVDTKANLNIYKEFSYLQQSTCCAPSSCSEQAKTQSAEIDYNEWAGSFQIYAVKPSYICHLVSDEILVQEKSFATQLSSASSLDLSPFSSLLSNLVTDIYPPSSFQRHSQGKCSLPSASSPTPESPPLDRRLNDILRLVESLQLPKNHEDRIEEYDETSSIDEATLIVRENMGLPFTPLEELDNALKDFFNDDPEDLCYSFDAFRMAAMEGKTDVLEETRMRHSDQASTLEALNWQSRSLEGLPTMAEISSTPSADLPKCFTQAKKAAIDVVDGGGSKLGSWEEAKVFMKAFKKLTRPAPWSSELNAAYEKPFDVDLDSICNKKHLQSPLIPIYRPWVRVFELSDVQVENIKKVTPKSVHESI</sequence>
<dbReference type="CDD" id="cd02440">
    <property type="entry name" value="AdoMet_MTases"/>
    <property type="match status" value="1"/>
</dbReference>
<dbReference type="EC" id="2.1.1.137" evidence="4"/>
<evidence type="ECO:0000259" key="10">
    <source>
        <dbReference type="Pfam" id="PF13847"/>
    </source>
</evidence>
<dbReference type="PANTHER" id="PTHR43675">
    <property type="entry name" value="ARSENITE METHYLTRANSFERASE"/>
    <property type="match status" value="1"/>
</dbReference>
<gene>
    <name evidence="11" type="ORF">GQ26_0080980</name>
</gene>
<dbReference type="AlphaFoldDB" id="A0A093XX92"/>
<keyword evidence="2" id="KW-0949">S-adenosyl-L-methionine</keyword>
<dbReference type="EMBL" id="JPOX01000008">
    <property type="protein sequence ID" value="KFX49883.1"/>
    <property type="molecule type" value="Genomic_DNA"/>
</dbReference>
<dbReference type="Gene3D" id="3.40.50.150">
    <property type="entry name" value="Vaccinia Virus protein VP39"/>
    <property type="match status" value="1"/>
</dbReference>
<comment type="catalytic activity">
    <reaction evidence="6">
        <text>arsenic triglutathione + [thioredoxin]-dithiol + S-adenosyl-L-methionine + 2 H2O = methylarsonous acid + [thioredoxin]-disulfide + 3 glutathione + S-adenosyl-L-homocysteine + H(+)</text>
        <dbReference type="Rhea" id="RHEA:69460"/>
        <dbReference type="Rhea" id="RHEA-COMP:10698"/>
        <dbReference type="Rhea" id="RHEA-COMP:10700"/>
        <dbReference type="ChEBI" id="CHEBI:15377"/>
        <dbReference type="ChEBI" id="CHEBI:15378"/>
        <dbReference type="ChEBI" id="CHEBI:17826"/>
        <dbReference type="ChEBI" id="CHEBI:29950"/>
        <dbReference type="ChEBI" id="CHEBI:50058"/>
        <dbReference type="ChEBI" id="CHEBI:57856"/>
        <dbReference type="ChEBI" id="CHEBI:57925"/>
        <dbReference type="ChEBI" id="CHEBI:59789"/>
        <dbReference type="ChEBI" id="CHEBI:183640"/>
        <dbReference type="EC" id="2.1.1.137"/>
    </reaction>
</comment>
<accession>A0A093XX92</accession>
<comment type="caution">
    <text evidence="11">The sequence shown here is derived from an EMBL/GenBank/DDBJ whole genome shotgun (WGS) entry which is preliminary data.</text>
</comment>
<evidence type="ECO:0000256" key="1">
    <source>
        <dbReference type="ARBA" id="ARBA00022679"/>
    </source>
</evidence>
<protein>
    <recommendedName>
        <fullName evidence="5">Arsenite methyltransferase</fullName>
        <ecNumber evidence="4">2.1.1.137</ecNumber>
    </recommendedName>
</protein>
<dbReference type="GO" id="GO:0030791">
    <property type="term" value="F:arsenite methyltransferase activity"/>
    <property type="evidence" value="ECO:0007669"/>
    <property type="project" value="UniProtKB-EC"/>
</dbReference>
<comment type="catalytic activity">
    <reaction evidence="8">
        <text>arsenic triglutathione + 3 [thioredoxin]-dithiol + 3 S-adenosyl-L-methionine = trimethylarsine + 3 [thioredoxin]-disulfide + 3 glutathione + 3 S-adenosyl-L-homocysteine + 3 H(+)</text>
        <dbReference type="Rhea" id="RHEA:69432"/>
        <dbReference type="Rhea" id="RHEA-COMP:10698"/>
        <dbReference type="Rhea" id="RHEA-COMP:10700"/>
        <dbReference type="ChEBI" id="CHEBI:15378"/>
        <dbReference type="ChEBI" id="CHEBI:27130"/>
        <dbReference type="ChEBI" id="CHEBI:29950"/>
        <dbReference type="ChEBI" id="CHEBI:50058"/>
        <dbReference type="ChEBI" id="CHEBI:57856"/>
        <dbReference type="ChEBI" id="CHEBI:57925"/>
        <dbReference type="ChEBI" id="CHEBI:59789"/>
        <dbReference type="ChEBI" id="CHEBI:183640"/>
        <dbReference type="EC" id="2.1.1.137"/>
    </reaction>
</comment>
<dbReference type="Pfam" id="PF13847">
    <property type="entry name" value="Methyltransf_31"/>
    <property type="match status" value="1"/>
</dbReference>